<dbReference type="AlphaFoldDB" id="A0A1M6EM90"/>
<feature type="domain" description="RNA polymerase sigma factor 70 region 4 type 2" evidence="6">
    <location>
        <begin position="112"/>
        <end position="162"/>
    </location>
</feature>
<comment type="similarity">
    <text evidence="1">Belongs to the sigma-70 factor family. ECF subfamily.</text>
</comment>
<organism evidence="7 8">
    <name type="scientific">Thermoclostridium caenicola</name>
    <dbReference type="NCBI Taxonomy" id="659425"/>
    <lineage>
        <taxon>Bacteria</taxon>
        <taxon>Bacillati</taxon>
        <taxon>Bacillota</taxon>
        <taxon>Clostridia</taxon>
        <taxon>Eubacteriales</taxon>
        <taxon>Oscillospiraceae</taxon>
        <taxon>Thermoclostridium</taxon>
    </lineage>
</organism>
<evidence type="ECO:0000313" key="8">
    <source>
        <dbReference type="Proteomes" id="UP000324781"/>
    </source>
</evidence>
<name>A0A1M6EM90_9FIRM</name>
<reference evidence="7 8" key="1">
    <citation type="submission" date="2016-11" db="EMBL/GenBank/DDBJ databases">
        <authorList>
            <person name="Varghese N."/>
            <person name="Submissions S."/>
        </authorList>
    </citation>
    <scope>NUCLEOTIDE SEQUENCE [LARGE SCALE GENOMIC DNA]</scope>
    <source>
        <strain evidence="7 8">DSM 19027</strain>
    </source>
</reference>
<dbReference type="CDD" id="cd06171">
    <property type="entry name" value="Sigma70_r4"/>
    <property type="match status" value="1"/>
</dbReference>
<dbReference type="GO" id="GO:0003677">
    <property type="term" value="F:DNA binding"/>
    <property type="evidence" value="ECO:0007669"/>
    <property type="project" value="InterPro"/>
</dbReference>
<dbReference type="SUPFAM" id="SSF88659">
    <property type="entry name" value="Sigma3 and sigma4 domains of RNA polymerase sigma factors"/>
    <property type="match status" value="1"/>
</dbReference>
<dbReference type="NCBIfam" id="TIGR02937">
    <property type="entry name" value="sigma70-ECF"/>
    <property type="match status" value="1"/>
</dbReference>
<gene>
    <name evidence="7" type="ORF">SAMN05444373_10135</name>
</gene>
<evidence type="ECO:0000313" key="7">
    <source>
        <dbReference type="EMBL" id="SHI86563.1"/>
    </source>
</evidence>
<dbReference type="InterPro" id="IPR014284">
    <property type="entry name" value="RNA_pol_sigma-70_dom"/>
</dbReference>
<dbReference type="InterPro" id="IPR036388">
    <property type="entry name" value="WH-like_DNA-bd_sf"/>
</dbReference>
<dbReference type="PANTHER" id="PTHR43133">
    <property type="entry name" value="RNA POLYMERASE ECF-TYPE SIGMA FACTO"/>
    <property type="match status" value="1"/>
</dbReference>
<dbReference type="InterPro" id="IPR039425">
    <property type="entry name" value="RNA_pol_sigma-70-like"/>
</dbReference>
<evidence type="ECO:0000256" key="3">
    <source>
        <dbReference type="ARBA" id="ARBA00023082"/>
    </source>
</evidence>
<keyword evidence="2" id="KW-0805">Transcription regulation</keyword>
<evidence type="ECO:0000256" key="1">
    <source>
        <dbReference type="ARBA" id="ARBA00010641"/>
    </source>
</evidence>
<dbReference type="Pfam" id="PF08281">
    <property type="entry name" value="Sigma70_r4_2"/>
    <property type="match status" value="1"/>
</dbReference>
<dbReference type="Gene3D" id="1.10.1740.10">
    <property type="match status" value="1"/>
</dbReference>
<keyword evidence="4" id="KW-0804">Transcription</keyword>
<dbReference type="GO" id="GO:0006352">
    <property type="term" value="P:DNA-templated transcription initiation"/>
    <property type="evidence" value="ECO:0007669"/>
    <property type="project" value="InterPro"/>
</dbReference>
<dbReference type="SUPFAM" id="SSF88946">
    <property type="entry name" value="Sigma2 domain of RNA polymerase sigma factors"/>
    <property type="match status" value="1"/>
</dbReference>
<keyword evidence="8" id="KW-1185">Reference proteome</keyword>
<dbReference type="InterPro" id="IPR007627">
    <property type="entry name" value="RNA_pol_sigma70_r2"/>
</dbReference>
<dbReference type="Gene3D" id="1.10.10.10">
    <property type="entry name" value="Winged helix-like DNA-binding domain superfamily/Winged helix DNA-binding domain"/>
    <property type="match status" value="1"/>
</dbReference>
<proteinExistence type="inferred from homology"/>
<dbReference type="InterPro" id="IPR013324">
    <property type="entry name" value="RNA_pol_sigma_r3/r4-like"/>
</dbReference>
<sequence length="180" mass="21385">MERSRSGSRLMANDFDDIECLVKTYGKDVLRICRYYLRNSQDAEDAFQEVFIKLIRKRSTFRGKSEFKTWLTRIAINTCKDFLKSRSLRNSTDESILDCNDCVDAAKYDEYDELYHIITTLPLDYKDVILLKYYYGYTSKEIARILKLTEPAVNSRLHRAKNYLKKILTEKGWSDYEYLD</sequence>
<evidence type="ECO:0000256" key="2">
    <source>
        <dbReference type="ARBA" id="ARBA00023015"/>
    </source>
</evidence>
<dbReference type="Proteomes" id="UP000324781">
    <property type="component" value="Unassembled WGS sequence"/>
</dbReference>
<dbReference type="InterPro" id="IPR013249">
    <property type="entry name" value="RNA_pol_sigma70_r4_t2"/>
</dbReference>
<keyword evidence="3" id="KW-0731">Sigma factor</keyword>
<dbReference type="PANTHER" id="PTHR43133:SF51">
    <property type="entry name" value="RNA POLYMERASE SIGMA FACTOR"/>
    <property type="match status" value="1"/>
</dbReference>
<accession>A0A1M6EM90</accession>
<evidence type="ECO:0000259" key="5">
    <source>
        <dbReference type="Pfam" id="PF04542"/>
    </source>
</evidence>
<dbReference type="Pfam" id="PF04542">
    <property type="entry name" value="Sigma70_r2"/>
    <property type="match status" value="1"/>
</dbReference>
<protein>
    <submittedName>
        <fullName evidence="7">RNA polymerase sigma-70 factor, ECF subfamily</fullName>
    </submittedName>
</protein>
<dbReference type="EMBL" id="FQZP01000013">
    <property type="protein sequence ID" value="SHI86563.1"/>
    <property type="molecule type" value="Genomic_DNA"/>
</dbReference>
<dbReference type="GO" id="GO:0016987">
    <property type="term" value="F:sigma factor activity"/>
    <property type="evidence" value="ECO:0007669"/>
    <property type="project" value="UniProtKB-KW"/>
</dbReference>
<feature type="domain" description="RNA polymerase sigma-70 region 2" evidence="5">
    <location>
        <begin position="21"/>
        <end position="87"/>
    </location>
</feature>
<dbReference type="InterPro" id="IPR013325">
    <property type="entry name" value="RNA_pol_sigma_r2"/>
</dbReference>
<evidence type="ECO:0000256" key="4">
    <source>
        <dbReference type="ARBA" id="ARBA00023163"/>
    </source>
</evidence>
<evidence type="ECO:0000259" key="6">
    <source>
        <dbReference type="Pfam" id="PF08281"/>
    </source>
</evidence>